<dbReference type="PANTHER" id="PTHR12049:SF7">
    <property type="entry name" value="PROTEIN ARGININE METHYLTRANSFERASE NDUFAF7, MITOCHONDRIAL"/>
    <property type="match status" value="1"/>
</dbReference>
<accession>A0ABV9Q561</accession>
<keyword evidence="2" id="KW-0808">Transferase</keyword>
<evidence type="ECO:0000313" key="4">
    <source>
        <dbReference type="Proteomes" id="UP001596002"/>
    </source>
</evidence>
<dbReference type="GO" id="GO:0008168">
    <property type="term" value="F:methyltransferase activity"/>
    <property type="evidence" value="ECO:0007669"/>
    <property type="project" value="UniProtKB-KW"/>
</dbReference>
<dbReference type="Proteomes" id="UP001596002">
    <property type="component" value="Unassembled WGS sequence"/>
</dbReference>
<sequence>MNELETIIRNKILEKGSIPFRDFMELALYYPGLGYYERGDNPFGKTGDFYTAPGVHPVFGHTLARDFYAKWKELGCVSPFILVEFGAGQGTLAKDILNGIRLFAPDLFSVLEYRIFEKSSYLRGVQREVLADQPVTWCSASEHMGQFPGIILSNEVIDAAPVHLIVQDSEPQEVYVGEQNGQFVERLGPLSNERIHRYLREYVSPLTPGQRVEVNLHALEWLVEATEFLQNGYIVTIDYGDETEILYEGRLNGTLRGFRQHQLQTNVLASPGELDITCDVNFTALLKYGESLGMETAFFGTQGKFLTQAGIFEFLSNESAFDPFSEGVKRNMAIKHLIMPGGMGERFKVLVQRKYG</sequence>
<gene>
    <name evidence="3" type="ORF">ACFO8Q_20015</name>
</gene>
<dbReference type="InterPro" id="IPR038375">
    <property type="entry name" value="NDUFAF7_sf"/>
</dbReference>
<comment type="caution">
    <text evidence="3">The sequence shown here is derived from an EMBL/GenBank/DDBJ whole genome shotgun (WGS) entry which is preliminary data.</text>
</comment>
<dbReference type="PANTHER" id="PTHR12049">
    <property type="entry name" value="PROTEIN ARGININE METHYLTRANSFERASE NDUFAF7, MITOCHONDRIAL"/>
    <property type="match status" value="1"/>
</dbReference>
<keyword evidence="1 3" id="KW-0489">Methyltransferase</keyword>
<dbReference type="SUPFAM" id="SSF53335">
    <property type="entry name" value="S-adenosyl-L-methionine-dependent methyltransferases"/>
    <property type="match status" value="1"/>
</dbReference>
<evidence type="ECO:0000256" key="1">
    <source>
        <dbReference type="ARBA" id="ARBA00022603"/>
    </source>
</evidence>
<protein>
    <submittedName>
        <fullName evidence="3">Class I SAM-dependent methyltransferase</fullName>
    </submittedName>
</protein>
<evidence type="ECO:0000313" key="3">
    <source>
        <dbReference type="EMBL" id="MFC4769616.1"/>
    </source>
</evidence>
<dbReference type="GO" id="GO:0032259">
    <property type="term" value="P:methylation"/>
    <property type="evidence" value="ECO:0007669"/>
    <property type="project" value="UniProtKB-KW"/>
</dbReference>
<dbReference type="EMBL" id="JBHSHC010000140">
    <property type="protein sequence ID" value="MFC4769616.1"/>
    <property type="molecule type" value="Genomic_DNA"/>
</dbReference>
<dbReference type="Gene3D" id="3.40.50.12710">
    <property type="match status" value="1"/>
</dbReference>
<dbReference type="InterPro" id="IPR029063">
    <property type="entry name" value="SAM-dependent_MTases_sf"/>
</dbReference>
<dbReference type="InterPro" id="IPR003788">
    <property type="entry name" value="NDUFAF7"/>
</dbReference>
<evidence type="ECO:0000256" key="2">
    <source>
        <dbReference type="ARBA" id="ARBA00022679"/>
    </source>
</evidence>
<proteinExistence type="predicted"/>
<reference evidence="4" key="1">
    <citation type="journal article" date="2019" name="Int. J. Syst. Evol. Microbiol.">
        <title>The Global Catalogue of Microorganisms (GCM) 10K type strain sequencing project: providing services to taxonomists for standard genome sequencing and annotation.</title>
        <authorList>
            <consortium name="The Broad Institute Genomics Platform"/>
            <consortium name="The Broad Institute Genome Sequencing Center for Infectious Disease"/>
            <person name="Wu L."/>
            <person name="Ma J."/>
        </authorList>
    </citation>
    <scope>NUCLEOTIDE SEQUENCE [LARGE SCALE GENOMIC DNA]</scope>
    <source>
        <strain evidence="4">WYCCWR 12678</strain>
    </source>
</reference>
<name>A0ABV9Q561_9BACL</name>
<dbReference type="Pfam" id="PF02636">
    <property type="entry name" value="Methyltransf_28"/>
    <property type="match status" value="1"/>
</dbReference>
<organism evidence="3 4">
    <name type="scientific">Effusibacillus consociatus</name>
    <dbReference type="NCBI Taxonomy" id="1117041"/>
    <lineage>
        <taxon>Bacteria</taxon>
        <taxon>Bacillati</taxon>
        <taxon>Bacillota</taxon>
        <taxon>Bacilli</taxon>
        <taxon>Bacillales</taxon>
        <taxon>Alicyclobacillaceae</taxon>
        <taxon>Effusibacillus</taxon>
    </lineage>
</organism>
<keyword evidence="4" id="KW-1185">Reference proteome</keyword>